<gene>
    <name evidence="2" type="ORF">GCM10011531_07160</name>
</gene>
<evidence type="ECO:0000256" key="1">
    <source>
        <dbReference type="SAM" id="MobiDB-lite"/>
    </source>
</evidence>
<sequence length="284" mass="30812">MGTSGSGGGPKGKTPLLPNWALPSGSPETPEEENQDGQEGSNDEQQDESSPLEQDNSPQPTQDLSSTKGYLTRIANGTKGASFKKFAKSYVSSSGGSKGATRGSRAGINTGGNYIGFWGGVSKNGFEQTLRNYNLSDCIGKSTEEVFARIADEIAPIGSTNDDAIARSAVMMAMEQLYNKLEDQGQDIDSLDSLDKDMLTETVLEFVSAYIFKKFVYEAGLALERNNLTETEAIDLENEMKTFIKEEVKSNFKKIDVTEIDLNSGQGQKIITEVFDLAYSTLEK</sequence>
<proteinExistence type="predicted"/>
<reference evidence="2 3" key="1">
    <citation type="journal article" date="2014" name="Int. J. Syst. Evol. Microbiol.">
        <title>Complete genome sequence of Corynebacterium casei LMG S-19264T (=DSM 44701T), isolated from a smear-ripened cheese.</title>
        <authorList>
            <consortium name="US DOE Joint Genome Institute (JGI-PGF)"/>
            <person name="Walter F."/>
            <person name="Albersmeier A."/>
            <person name="Kalinowski J."/>
            <person name="Ruckert C."/>
        </authorList>
    </citation>
    <scope>NUCLEOTIDE SEQUENCE [LARGE SCALE GENOMIC DNA]</scope>
    <source>
        <strain evidence="2 3">CGMCC 1.15295</strain>
    </source>
</reference>
<feature type="region of interest" description="Disordered" evidence="1">
    <location>
        <begin position="1"/>
        <end position="68"/>
    </location>
</feature>
<dbReference type="Proteomes" id="UP000598120">
    <property type="component" value="Unassembled WGS sequence"/>
</dbReference>
<protein>
    <submittedName>
        <fullName evidence="2">Uncharacterized protein</fullName>
    </submittedName>
</protein>
<evidence type="ECO:0000313" key="2">
    <source>
        <dbReference type="EMBL" id="GFZ79796.1"/>
    </source>
</evidence>
<evidence type="ECO:0000313" key="3">
    <source>
        <dbReference type="Proteomes" id="UP000598120"/>
    </source>
</evidence>
<dbReference type="RefSeq" id="WP_188604963.1">
    <property type="nucleotide sequence ID" value="NZ_BMIC01000001.1"/>
</dbReference>
<dbReference type="EMBL" id="BMIC01000001">
    <property type="protein sequence ID" value="GFZ79796.1"/>
    <property type="molecule type" value="Genomic_DNA"/>
</dbReference>
<accession>A0A8J2TPF5</accession>
<dbReference type="InterPro" id="IPR049675">
    <property type="entry name" value="QatB"/>
</dbReference>
<keyword evidence="3" id="KW-1185">Reference proteome</keyword>
<comment type="caution">
    <text evidence="2">The sequence shown here is derived from an EMBL/GenBank/DDBJ whole genome shotgun (WGS) entry which is preliminary data.</text>
</comment>
<feature type="compositionally biased region" description="Polar residues" evidence="1">
    <location>
        <begin position="48"/>
        <end position="68"/>
    </location>
</feature>
<dbReference type="NCBIfam" id="NF041924">
    <property type="entry name" value="QatB"/>
    <property type="match status" value="1"/>
</dbReference>
<organism evidence="2 3">
    <name type="scientific">Aquaticitalea lipolytica</name>
    <dbReference type="NCBI Taxonomy" id="1247562"/>
    <lineage>
        <taxon>Bacteria</taxon>
        <taxon>Pseudomonadati</taxon>
        <taxon>Bacteroidota</taxon>
        <taxon>Flavobacteriia</taxon>
        <taxon>Flavobacteriales</taxon>
        <taxon>Flavobacteriaceae</taxon>
        <taxon>Aquaticitalea</taxon>
    </lineage>
</organism>
<dbReference type="AlphaFoldDB" id="A0A8J2TPF5"/>
<feature type="compositionally biased region" description="Acidic residues" evidence="1">
    <location>
        <begin position="29"/>
        <end position="47"/>
    </location>
</feature>
<name>A0A8J2TPF5_9FLAO</name>
<feature type="compositionally biased region" description="Gly residues" evidence="1">
    <location>
        <begin position="1"/>
        <end position="11"/>
    </location>
</feature>